<evidence type="ECO:0000256" key="1">
    <source>
        <dbReference type="ARBA" id="ARBA00022801"/>
    </source>
</evidence>
<dbReference type="InterPro" id="IPR029058">
    <property type="entry name" value="AB_hydrolase_fold"/>
</dbReference>
<evidence type="ECO:0000313" key="4">
    <source>
        <dbReference type="Proteomes" id="UP000481360"/>
    </source>
</evidence>
<dbReference type="PANTHER" id="PTHR43798:SF31">
    <property type="entry name" value="AB HYDROLASE SUPERFAMILY PROTEIN YCLE"/>
    <property type="match status" value="1"/>
</dbReference>
<feature type="domain" description="AB hydrolase-1" evidence="2">
    <location>
        <begin position="22"/>
        <end position="260"/>
    </location>
</feature>
<dbReference type="GO" id="GO:0016020">
    <property type="term" value="C:membrane"/>
    <property type="evidence" value="ECO:0007669"/>
    <property type="project" value="TreeGrafter"/>
</dbReference>
<accession>A0A7C9W5V6</accession>
<evidence type="ECO:0000313" key="3">
    <source>
        <dbReference type="EMBL" id="NGY63980.1"/>
    </source>
</evidence>
<dbReference type="Pfam" id="PF00561">
    <property type="entry name" value="Abhydrolase_1"/>
    <property type="match status" value="1"/>
</dbReference>
<dbReference type="SUPFAM" id="SSF53474">
    <property type="entry name" value="alpha/beta-Hydrolases"/>
    <property type="match status" value="1"/>
</dbReference>
<keyword evidence="4" id="KW-1185">Reference proteome</keyword>
<dbReference type="EMBL" id="JAAMPJ010000011">
    <property type="protein sequence ID" value="NGY63980.1"/>
    <property type="molecule type" value="Genomic_DNA"/>
</dbReference>
<sequence>MGTFKTFDGITLAYHGPAGDDPLVCLPGGPMTASSYLAPLPLENMLRLDLRGTGESEKAPAETYRVDRQVDDVEALRQHLGLDRIRLFGHSAGGTLAILYATRYPQHVEELVLVAPSPRVVGIDVTDDDRRVIAHSRSGEPWYAEAIKGFEEIWAGNATPEAFDTIAPFWHGRWDDEISKLDDDHPTNTEAAEMFYAEGALDPEATRAALKNLDVPTLLLFGEVDVAIPLNRAHEYAELLPHARLVVQKAAGHAPWLDDPDAFAAAVQRIP</sequence>
<name>A0A7C9W5V6_9PSEU</name>
<protein>
    <submittedName>
        <fullName evidence="3">Alpha/beta fold hydrolase</fullName>
    </submittedName>
</protein>
<dbReference type="GO" id="GO:0016787">
    <property type="term" value="F:hydrolase activity"/>
    <property type="evidence" value="ECO:0007669"/>
    <property type="project" value="UniProtKB-KW"/>
</dbReference>
<gene>
    <name evidence="3" type="ORF">G7043_34175</name>
</gene>
<evidence type="ECO:0000259" key="2">
    <source>
        <dbReference type="Pfam" id="PF00561"/>
    </source>
</evidence>
<keyword evidence="1 3" id="KW-0378">Hydrolase</keyword>
<comment type="caution">
    <text evidence="3">The sequence shown here is derived from an EMBL/GenBank/DDBJ whole genome shotgun (WGS) entry which is preliminary data.</text>
</comment>
<proteinExistence type="predicted"/>
<dbReference type="RefSeq" id="WP_166052779.1">
    <property type="nucleotide sequence ID" value="NZ_JAAMPJ010000011.1"/>
</dbReference>
<dbReference type="Proteomes" id="UP000481360">
    <property type="component" value="Unassembled WGS sequence"/>
</dbReference>
<organism evidence="3 4">
    <name type="scientific">Lentzea alba</name>
    <dbReference type="NCBI Taxonomy" id="2714351"/>
    <lineage>
        <taxon>Bacteria</taxon>
        <taxon>Bacillati</taxon>
        <taxon>Actinomycetota</taxon>
        <taxon>Actinomycetes</taxon>
        <taxon>Pseudonocardiales</taxon>
        <taxon>Pseudonocardiaceae</taxon>
        <taxon>Lentzea</taxon>
    </lineage>
</organism>
<dbReference type="Gene3D" id="3.40.50.1820">
    <property type="entry name" value="alpha/beta hydrolase"/>
    <property type="match status" value="1"/>
</dbReference>
<dbReference type="InterPro" id="IPR050266">
    <property type="entry name" value="AB_hydrolase_sf"/>
</dbReference>
<dbReference type="PANTHER" id="PTHR43798">
    <property type="entry name" value="MONOACYLGLYCEROL LIPASE"/>
    <property type="match status" value="1"/>
</dbReference>
<dbReference type="PRINTS" id="PR00111">
    <property type="entry name" value="ABHYDROLASE"/>
</dbReference>
<reference evidence="3 4" key="1">
    <citation type="submission" date="2020-03" db="EMBL/GenBank/DDBJ databases">
        <title>Isolation and identification of active actinomycetes.</title>
        <authorList>
            <person name="Sun X."/>
        </authorList>
    </citation>
    <scope>NUCLEOTIDE SEQUENCE [LARGE SCALE GENOMIC DNA]</scope>
    <source>
        <strain evidence="3 4">NEAU-D13</strain>
    </source>
</reference>
<dbReference type="InterPro" id="IPR000073">
    <property type="entry name" value="AB_hydrolase_1"/>
</dbReference>
<dbReference type="AlphaFoldDB" id="A0A7C9W5V6"/>